<dbReference type="GO" id="GO:0060090">
    <property type="term" value="F:molecular adaptor activity"/>
    <property type="evidence" value="ECO:0007669"/>
    <property type="project" value="TreeGrafter"/>
</dbReference>
<dbReference type="EMBL" id="CP045892">
    <property type="protein sequence ID" value="QQP52086.1"/>
    <property type="molecule type" value="Genomic_DNA"/>
</dbReference>
<evidence type="ECO:0000313" key="2">
    <source>
        <dbReference type="EMBL" id="QQP52086.1"/>
    </source>
</evidence>
<dbReference type="GO" id="GO:0099572">
    <property type="term" value="C:postsynaptic specialization"/>
    <property type="evidence" value="ECO:0007669"/>
    <property type="project" value="TreeGrafter"/>
</dbReference>
<dbReference type="InterPro" id="IPR005026">
    <property type="entry name" value="SAPAP"/>
</dbReference>
<dbReference type="OrthoDB" id="10023951at2759"/>
<name>A0A7T8HL39_CALRO</name>
<sequence length="114" mass="12980">MSLCCALLFDDFEEQVCDFEEDLCTNEALMNEDVRECILAAIGKSKLLMGQKLAQFRGLCDRNINSSVESDPFVPTSDDLAGFWDMVYIQVEHIHSLFAELVEIRKNGWKKPEA</sequence>
<dbReference type="PANTHER" id="PTHR12353">
    <property type="entry name" value="DISKS LARGE-ASSOCIATED PROTEIN DAP SAP90/PSD-95-ASSOCIATED PROTEIN"/>
    <property type="match status" value="1"/>
</dbReference>
<accession>A0A7T8HL39</accession>
<dbReference type="Pfam" id="PF03359">
    <property type="entry name" value="GKAP"/>
    <property type="match status" value="1"/>
</dbReference>
<dbReference type="PANTHER" id="PTHR12353:SF31">
    <property type="entry name" value="LD44824P"/>
    <property type="match status" value="1"/>
</dbReference>
<evidence type="ECO:0000256" key="1">
    <source>
        <dbReference type="ARBA" id="ARBA00008839"/>
    </source>
</evidence>
<dbReference type="GO" id="GO:0023052">
    <property type="term" value="P:signaling"/>
    <property type="evidence" value="ECO:0007669"/>
    <property type="project" value="InterPro"/>
</dbReference>
<feature type="non-terminal residue" evidence="2">
    <location>
        <position position="114"/>
    </location>
</feature>
<keyword evidence="3" id="KW-1185">Reference proteome</keyword>
<dbReference type="Proteomes" id="UP000595437">
    <property type="component" value="Chromosome 3"/>
</dbReference>
<reference evidence="3" key="1">
    <citation type="submission" date="2021-01" db="EMBL/GenBank/DDBJ databases">
        <title>Caligus Genome Assembly.</title>
        <authorList>
            <person name="Gallardo-Escarate C."/>
        </authorList>
    </citation>
    <scope>NUCLEOTIDE SEQUENCE [LARGE SCALE GENOMIC DNA]</scope>
</reference>
<dbReference type="GO" id="GO:0098978">
    <property type="term" value="C:glutamatergic synapse"/>
    <property type="evidence" value="ECO:0007669"/>
    <property type="project" value="TreeGrafter"/>
</dbReference>
<proteinExistence type="inferred from homology"/>
<dbReference type="AlphaFoldDB" id="A0A7T8HL39"/>
<protein>
    <recommendedName>
        <fullName evidence="4">Disks large-associated protein 1</fullName>
    </recommendedName>
</protein>
<evidence type="ECO:0000313" key="3">
    <source>
        <dbReference type="Proteomes" id="UP000595437"/>
    </source>
</evidence>
<comment type="similarity">
    <text evidence="1">Belongs to the SAPAP family.</text>
</comment>
<gene>
    <name evidence="2" type="ORF">FKW44_004104</name>
</gene>
<evidence type="ECO:0008006" key="4">
    <source>
        <dbReference type="Google" id="ProtNLM"/>
    </source>
</evidence>
<organism evidence="2 3">
    <name type="scientific">Caligus rogercresseyi</name>
    <name type="common">Sea louse</name>
    <dbReference type="NCBI Taxonomy" id="217165"/>
    <lineage>
        <taxon>Eukaryota</taxon>
        <taxon>Metazoa</taxon>
        <taxon>Ecdysozoa</taxon>
        <taxon>Arthropoda</taxon>
        <taxon>Crustacea</taxon>
        <taxon>Multicrustacea</taxon>
        <taxon>Hexanauplia</taxon>
        <taxon>Copepoda</taxon>
        <taxon>Siphonostomatoida</taxon>
        <taxon>Caligidae</taxon>
        <taxon>Caligus</taxon>
    </lineage>
</organism>